<sequence>MVHSSFLHTPHPSHDSVKLIKFADDTTLIGLISNNDESAYRREVDRLVSWCSGNNLELNAQKTVEMIVDFRKSTVPPPPPSVMDSPITSVESFRFLGTTITQDLKWEPTISSLIKKAQQRMYFLRQLRKAKLPAQMLVQFYTAIIESILTSSITVWFAGATVRDKQRLQRIVRSAEEVIGRSLPSLQDLSFLSIVRSLRGAACRAFARSIIPPTAGRAGSSVIGRSRHLLLPALLCCARITLPSDTKMAAASSIQQPPHALSAATRESAPLTPVMDSPERPRKDNDEEPAVQSSEPGPSLRQLAELEPEEIERRLAKTRQELSNRRKILMKNLPPDTTNQEVHEILKEYELKYCFVDRNKGTAFVTLLNGDQAQDAIRSLHHSTVRGRLINVTLQPTDSLLCVTNLPHTFSAQQFEELVRAYGNIERSFLVYSELTGHSKGYGFVEYMKKDSASRARSELLGRPLGDRSLMVQWMDVNQLSQEENLHSKCVCVDRLPLDLCDSEELTQLFSETYKPVFCQVRQANTV</sequence>
<evidence type="ECO:0000259" key="5">
    <source>
        <dbReference type="PROSITE" id="PS50878"/>
    </source>
</evidence>
<dbReference type="SUPFAM" id="SSF54928">
    <property type="entry name" value="RNA-binding domain, RBD"/>
    <property type="match status" value="2"/>
</dbReference>
<evidence type="ECO:0000313" key="7">
    <source>
        <dbReference type="Proteomes" id="UP001497482"/>
    </source>
</evidence>
<dbReference type="InterPro" id="IPR035979">
    <property type="entry name" value="RBD_domain_sf"/>
</dbReference>
<accession>A0AAV2KVL9</accession>
<feature type="domain" description="Reverse transcriptase" evidence="5">
    <location>
        <begin position="1"/>
        <end position="100"/>
    </location>
</feature>
<dbReference type="PANTHER" id="PTHR48025:SF1">
    <property type="entry name" value="RRM DOMAIN-CONTAINING PROTEIN"/>
    <property type="match status" value="1"/>
</dbReference>
<proteinExistence type="predicted"/>
<dbReference type="InterPro" id="IPR034636">
    <property type="entry name" value="RAVER2_RRM2"/>
</dbReference>
<dbReference type="GO" id="GO:0003729">
    <property type="term" value="F:mRNA binding"/>
    <property type="evidence" value="ECO:0007669"/>
    <property type="project" value="TreeGrafter"/>
</dbReference>
<evidence type="ECO:0000259" key="4">
    <source>
        <dbReference type="PROSITE" id="PS50102"/>
    </source>
</evidence>
<dbReference type="SMART" id="SM00360">
    <property type="entry name" value="RRM"/>
    <property type="match status" value="2"/>
</dbReference>
<evidence type="ECO:0000256" key="1">
    <source>
        <dbReference type="ARBA" id="ARBA00022884"/>
    </source>
</evidence>
<dbReference type="FunFam" id="3.30.70.330:FF:000100">
    <property type="entry name" value="Putative ribonucleoprotein PTB-binding 1"/>
    <property type="match status" value="1"/>
</dbReference>
<dbReference type="PROSITE" id="PS50878">
    <property type="entry name" value="RT_POL"/>
    <property type="match status" value="1"/>
</dbReference>
<dbReference type="Proteomes" id="UP001497482">
    <property type="component" value="Chromosome 2"/>
</dbReference>
<reference evidence="6 7" key="1">
    <citation type="submission" date="2024-04" db="EMBL/GenBank/DDBJ databases">
        <authorList>
            <person name="Waldvogel A.-M."/>
            <person name="Schoenle A."/>
        </authorList>
    </citation>
    <scope>NUCLEOTIDE SEQUENCE [LARGE SCALE GENOMIC DNA]</scope>
</reference>
<dbReference type="InterPro" id="IPR050502">
    <property type="entry name" value="Euk_RNA-bind_prot"/>
</dbReference>
<dbReference type="CDD" id="cd12666">
    <property type="entry name" value="RRM2_RAVER2"/>
    <property type="match status" value="1"/>
</dbReference>
<dbReference type="GO" id="GO:0008168">
    <property type="term" value="F:methyltransferase activity"/>
    <property type="evidence" value="ECO:0007669"/>
    <property type="project" value="InterPro"/>
</dbReference>
<evidence type="ECO:0000256" key="3">
    <source>
        <dbReference type="SAM" id="MobiDB-lite"/>
    </source>
</evidence>
<feature type="domain" description="RRM" evidence="4">
    <location>
        <begin position="326"/>
        <end position="397"/>
    </location>
</feature>
<dbReference type="InterPro" id="IPR012677">
    <property type="entry name" value="Nucleotide-bd_a/b_plait_sf"/>
</dbReference>
<dbReference type="GO" id="GO:0005634">
    <property type="term" value="C:nucleus"/>
    <property type="evidence" value="ECO:0007669"/>
    <property type="project" value="TreeGrafter"/>
</dbReference>
<dbReference type="PANTHER" id="PTHR48025">
    <property type="entry name" value="OS02G0815200 PROTEIN"/>
    <property type="match status" value="1"/>
</dbReference>
<dbReference type="InterPro" id="IPR015095">
    <property type="entry name" value="AlkB_hom8_N"/>
</dbReference>
<dbReference type="Pfam" id="PF09004">
    <property type="entry name" value="ALKBH8_N"/>
    <property type="match status" value="1"/>
</dbReference>
<name>A0AAV2KVL9_KNICA</name>
<dbReference type="EMBL" id="OZ035824">
    <property type="protein sequence ID" value="CAL1592773.1"/>
    <property type="molecule type" value="Genomic_DNA"/>
</dbReference>
<keyword evidence="1 2" id="KW-0694">RNA-binding</keyword>
<dbReference type="FunFam" id="3.30.70.330:FF:000125">
    <property type="entry name" value="Putative ribonucleoprotein PTB-binding 1"/>
    <property type="match status" value="1"/>
</dbReference>
<dbReference type="AlphaFoldDB" id="A0AAV2KVL9"/>
<dbReference type="Gene3D" id="3.30.70.330">
    <property type="match status" value="2"/>
</dbReference>
<keyword evidence="7" id="KW-1185">Reference proteome</keyword>
<feature type="region of interest" description="Disordered" evidence="3">
    <location>
        <begin position="249"/>
        <end position="308"/>
    </location>
</feature>
<evidence type="ECO:0000256" key="2">
    <source>
        <dbReference type="PROSITE-ProRule" id="PRU00176"/>
    </source>
</evidence>
<dbReference type="PROSITE" id="PS50102">
    <property type="entry name" value="RRM"/>
    <property type="match status" value="2"/>
</dbReference>
<evidence type="ECO:0000313" key="6">
    <source>
        <dbReference type="EMBL" id="CAL1592773.1"/>
    </source>
</evidence>
<dbReference type="Pfam" id="PF00076">
    <property type="entry name" value="RRM_1"/>
    <property type="match status" value="2"/>
</dbReference>
<organism evidence="6 7">
    <name type="scientific">Knipowitschia caucasica</name>
    <name type="common">Caucasian dwarf goby</name>
    <name type="synonym">Pomatoschistus caucasicus</name>
    <dbReference type="NCBI Taxonomy" id="637954"/>
    <lineage>
        <taxon>Eukaryota</taxon>
        <taxon>Metazoa</taxon>
        <taxon>Chordata</taxon>
        <taxon>Craniata</taxon>
        <taxon>Vertebrata</taxon>
        <taxon>Euteleostomi</taxon>
        <taxon>Actinopterygii</taxon>
        <taxon>Neopterygii</taxon>
        <taxon>Teleostei</taxon>
        <taxon>Neoteleostei</taxon>
        <taxon>Acanthomorphata</taxon>
        <taxon>Gobiaria</taxon>
        <taxon>Gobiiformes</taxon>
        <taxon>Gobioidei</taxon>
        <taxon>Gobiidae</taxon>
        <taxon>Gobiinae</taxon>
        <taxon>Knipowitschia</taxon>
    </lineage>
</organism>
<feature type="domain" description="RRM" evidence="4">
    <location>
        <begin position="399"/>
        <end position="477"/>
    </location>
</feature>
<dbReference type="GO" id="GO:0016706">
    <property type="term" value="F:2-oxoglutarate-dependent dioxygenase activity"/>
    <property type="evidence" value="ECO:0007669"/>
    <property type="project" value="InterPro"/>
</dbReference>
<dbReference type="InterPro" id="IPR000504">
    <property type="entry name" value="RRM_dom"/>
</dbReference>
<dbReference type="InterPro" id="IPR000477">
    <property type="entry name" value="RT_dom"/>
</dbReference>
<gene>
    <name evidence="6" type="ORF">KC01_LOCUS21982</name>
</gene>
<protein>
    <submittedName>
        <fullName evidence="6">Uncharacterized protein</fullName>
    </submittedName>
</protein>